<reference evidence="1 2" key="1">
    <citation type="journal article" date="2021" name="BMC Biol.">
        <title>Horizontally acquired antibacterial genes associated with adaptive radiation of ladybird beetles.</title>
        <authorList>
            <person name="Li H.S."/>
            <person name="Tang X.F."/>
            <person name="Huang Y.H."/>
            <person name="Xu Z.Y."/>
            <person name="Chen M.L."/>
            <person name="Du X.Y."/>
            <person name="Qiu B.Y."/>
            <person name="Chen P.T."/>
            <person name="Zhang W."/>
            <person name="Slipinski A."/>
            <person name="Escalona H.E."/>
            <person name="Waterhouse R.M."/>
            <person name="Zwick A."/>
            <person name="Pang H."/>
        </authorList>
    </citation>
    <scope>NUCLEOTIDE SEQUENCE [LARGE SCALE GENOMIC DNA]</scope>
    <source>
        <strain evidence="1">SYSU2018</strain>
    </source>
</reference>
<sequence length="158" mass="18958">MSRNISKLDNVFKVLYQDHSYFLLYSEGKRNKIQKHNFEIPNKPSTYYSWSANGAALKIQNFLRSARNKKIFLNLKSKIYKFMTGNPSWLLKRIDRMCFRLFEKDNYTVIFRFAGEKFPPHIVYKVYGRQYVITSYNFPIRESKIVSPKKEIKMINCK</sequence>
<dbReference type="EMBL" id="JABFTP020000062">
    <property type="protein sequence ID" value="KAL3273498.1"/>
    <property type="molecule type" value="Genomic_DNA"/>
</dbReference>
<protein>
    <submittedName>
        <fullName evidence="1">Uncharacterized protein</fullName>
    </submittedName>
</protein>
<dbReference type="PANTHER" id="PTHR33504">
    <property type="entry name" value="NADH DEHYDROGENASE (UBIQUINONE) 1 BETA SUBCOMPLEX, 4"/>
    <property type="match status" value="1"/>
</dbReference>
<organism evidence="1 2">
    <name type="scientific">Cryptolaemus montrouzieri</name>
    <dbReference type="NCBI Taxonomy" id="559131"/>
    <lineage>
        <taxon>Eukaryota</taxon>
        <taxon>Metazoa</taxon>
        <taxon>Ecdysozoa</taxon>
        <taxon>Arthropoda</taxon>
        <taxon>Hexapoda</taxon>
        <taxon>Insecta</taxon>
        <taxon>Pterygota</taxon>
        <taxon>Neoptera</taxon>
        <taxon>Endopterygota</taxon>
        <taxon>Coleoptera</taxon>
        <taxon>Polyphaga</taxon>
        <taxon>Cucujiformia</taxon>
        <taxon>Coccinelloidea</taxon>
        <taxon>Coccinellidae</taxon>
        <taxon>Scymninae</taxon>
        <taxon>Scymnini</taxon>
        <taxon>Cryptolaemus</taxon>
    </lineage>
</organism>
<dbReference type="Proteomes" id="UP001516400">
    <property type="component" value="Unassembled WGS sequence"/>
</dbReference>
<dbReference type="AlphaFoldDB" id="A0ABD2N471"/>
<evidence type="ECO:0000313" key="2">
    <source>
        <dbReference type="Proteomes" id="UP001516400"/>
    </source>
</evidence>
<gene>
    <name evidence="1" type="ORF">HHI36_014939</name>
</gene>
<keyword evidence="2" id="KW-1185">Reference proteome</keyword>
<name>A0ABD2N471_9CUCU</name>
<dbReference type="PANTHER" id="PTHR33504:SF2">
    <property type="entry name" value="PROTEIN MFI"/>
    <property type="match status" value="1"/>
</dbReference>
<comment type="caution">
    <text evidence="1">The sequence shown here is derived from an EMBL/GenBank/DDBJ whole genome shotgun (WGS) entry which is preliminary data.</text>
</comment>
<proteinExistence type="predicted"/>
<evidence type="ECO:0000313" key="1">
    <source>
        <dbReference type="EMBL" id="KAL3273498.1"/>
    </source>
</evidence>
<accession>A0ABD2N471</accession>